<gene>
    <name evidence="8" type="ORF">HHL11_14775</name>
</gene>
<sequence>MDRPVTLKAAAVQVSAGLILGLSAVIYAISYAALMFSGQLAPLLPYAITVTLITAAVGGFYGLFSEEPTIVSGPDSNTSSVIAGMLLTATAAALPGPQMLEHALVLLALASFTCAVAYLAIERYRLARLVRFIPFQVMAGFLASAGWLMASGALNIVAGTPLTRAGLQALLEQPWRPELLAGLALAGVLAALNKRFKPALAVPLFIVVVSVAINLVTRVGCPHVAACAADTWFFQPFDRLPWVAPWHLQVDATLLHQLPVLLPSFIAVAFVGTLTVLLSLSSLEHTYQRDFRLEPALRVHGLMTLLASALGGYVLAVSVGRSVMLRQTGGGRLSGLVSALVCLGMLFGLAWVVAWIPKVALGALVLVLGVGMLRQWFWDLRTRLPRADWLQIGGILVCVVLFGYVVGFLVGLLAACIFFVVTYSRMPAIRLATTLATVRSSVIREVEDQQFLSSAGSTCRVGRFEGYVFFGVANSIYEWYRTGDGADFRLLVLDFSHARGMDHSAATVIARIVRAEAQRGGRVILAASSAARQVLDANLPAEAAGVLEVTDSFDTALEHAEEAVLALRPVADAGGGAAASPALRWLDAAAEREAFLAFTQNLQLRAGDQLFAETQASTEMYFIESGCLEVVKANGVQQPFRLAKVVAGSMIGEMALYSGEPRTASVRAAQESELLMLTLEAWQRMQRDRPELARALDRHVIRGLANRVSRTSAALSQQDA</sequence>
<dbReference type="PROSITE" id="PS00889">
    <property type="entry name" value="CNMP_BINDING_2"/>
    <property type="match status" value="1"/>
</dbReference>
<dbReference type="Pfam" id="PF00916">
    <property type="entry name" value="Sulfate_transp"/>
    <property type="match status" value="1"/>
</dbReference>
<keyword evidence="4 5" id="KW-0472">Membrane</keyword>
<comment type="subcellular location">
    <subcellularLocation>
        <location evidence="1">Membrane</location>
        <topology evidence="1">Multi-pass membrane protein</topology>
    </subcellularLocation>
</comment>
<evidence type="ECO:0000256" key="2">
    <source>
        <dbReference type="ARBA" id="ARBA00022692"/>
    </source>
</evidence>
<feature type="transmembrane region" description="Helical" evidence="5">
    <location>
        <begin position="133"/>
        <end position="154"/>
    </location>
</feature>
<evidence type="ECO:0000256" key="3">
    <source>
        <dbReference type="ARBA" id="ARBA00022989"/>
    </source>
</evidence>
<feature type="transmembrane region" description="Helical" evidence="5">
    <location>
        <begin position="199"/>
        <end position="216"/>
    </location>
</feature>
<dbReference type="InterPro" id="IPR000595">
    <property type="entry name" value="cNMP-bd_dom"/>
</dbReference>
<feature type="transmembrane region" description="Helical" evidence="5">
    <location>
        <begin position="301"/>
        <end position="321"/>
    </location>
</feature>
<dbReference type="Gene3D" id="2.60.120.10">
    <property type="entry name" value="Jelly Rolls"/>
    <property type="match status" value="1"/>
</dbReference>
<dbReference type="GO" id="GO:0016020">
    <property type="term" value="C:membrane"/>
    <property type="evidence" value="ECO:0007669"/>
    <property type="project" value="UniProtKB-SubCell"/>
</dbReference>
<evidence type="ECO:0000313" key="8">
    <source>
        <dbReference type="EMBL" id="NML45020.1"/>
    </source>
</evidence>
<dbReference type="InterPro" id="IPR052706">
    <property type="entry name" value="Membrane-Transporter-like"/>
</dbReference>
<dbReference type="RefSeq" id="WP_169419114.1">
    <property type="nucleotide sequence ID" value="NZ_JABBFX010000001.1"/>
</dbReference>
<keyword evidence="2 5" id="KW-0812">Transmembrane</keyword>
<name>A0A848H6S3_9BURK</name>
<dbReference type="InterPro" id="IPR036513">
    <property type="entry name" value="STAS_dom_sf"/>
</dbReference>
<evidence type="ECO:0000256" key="5">
    <source>
        <dbReference type="SAM" id="Phobius"/>
    </source>
</evidence>
<feature type="transmembrane region" description="Helical" evidence="5">
    <location>
        <begin position="43"/>
        <end position="64"/>
    </location>
</feature>
<dbReference type="CDD" id="cd07042">
    <property type="entry name" value="STAS_SulP_like_sulfate_transporter"/>
    <property type="match status" value="1"/>
</dbReference>
<feature type="transmembrane region" description="Helical" evidence="5">
    <location>
        <begin position="12"/>
        <end position="37"/>
    </location>
</feature>
<dbReference type="PANTHER" id="PTHR43310:SF1">
    <property type="entry name" value="SULFATE TRANSPORTER YBAR-RELATED"/>
    <property type="match status" value="1"/>
</dbReference>
<keyword evidence="9" id="KW-1185">Reference proteome</keyword>
<reference evidence="8 9" key="1">
    <citation type="submission" date="2020-04" db="EMBL/GenBank/DDBJ databases">
        <title>Ramlibacter sp. G-1-2-2 isolated from soil.</title>
        <authorList>
            <person name="Dahal R.H."/>
        </authorList>
    </citation>
    <scope>NUCLEOTIDE SEQUENCE [LARGE SCALE GENOMIC DNA]</scope>
    <source>
        <strain evidence="8 9">G-1-2-2</strain>
    </source>
</reference>
<dbReference type="CDD" id="cd00038">
    <property type="entry name" value="CAP_ED"/>
    <property type="match status" value="1"/>
</dbReference>
<dbReference type="InterPro" id="IPR018488">
    <property type="entry name" value="cNMP-bd_CS"/>
</dbReference>
<dbReference type="Pfam" id="PF00027">
    <property type="entry name" value="cNMP_binding"/>
    <property type="match status" value="1"/>
</dbReference>
<feature type="transmembrane region" description="Helical" evidence="5">
    <location>
        <begin position="333"/>
        <end position="352"/>
    </location>
</feature>
<organism evidence="8 9">
    <name type="scientific">Ramlibacter agri</name>
    <dbReference type="NCBI Taxonomy" id="2728837"/>
    <lineage>
        <taxon>Bacteria</taxon>
        <taxon>Pseudomonadati</taxon>
        <taxon>Pseudomonadota</taxon>
        <taxon>Betaproteobacteria</taxon>
        <taxon>Burkholderiales</taxon>
        <taxon>Comamonadaceae</taxon>
        <taxon>Ramlibacter</taxon>
    </lineage>
</organism>
<dbReference type="SUPFAM" id="SSF51206">
    <property type="entry name" value="cAMP-binding domain-like"/>
    <property type="match status" value="1"/>
</dbReference>
<accession>A0A848H6S3</accession>
<feature type="transmembrane region" description="Helical" evidence="5">
    <location>
        <begin position="359"/>
        <end position="377"/>
    </location>
</feature>
<feature type="domain" description="STAS" evidence="7">
    <location>
        <begin position="463"/>
        <end position="560"/>
    </location>
</feature>
<proteinExistence type="predicted"/>
<evidence type="ECO:0000259" key="7">
    <source>
        <dbReference type="PROSITE" id="PS50801"/>
    </source>
</evidence>
<dbReference type="InterPro" id="IPR018490">
    <property type="entry name" value="cNMP-bd_dom_sf"/>
</dbReference>
<dbReference type="Pfam" id="PF01740">
    <property type="entry name" value="STAS"/>
    <property type="match status" value="1"/>
</dbReference>
<dbReference type="InterPro" id="IPR002645">
    <property type="entry name" value="STAS_dom"/>
</dbReference>
<comment type="caution">
    <text evidence="8">The sequence shown here is derived from an EMBL/GenBank/DDBJ whole genome shotgun (WGS) entry which is preliminary data.</text>
</comment>
<dbReference type="InterPro" id="IPR014710">
    <property type="entry name" value="RmlC-like_jellyroll"/>
</dbReference>
<dbReference type="PROSITE" id="PS50042">
    <property type="entry name" value="CNMP_BINDING_3"/>
    <property type="match status" value="1"/>
</dbReference>
<dbReference type="PROSITE" id="PS50801">
    <property type="entry name" value="STAS"/>
    <property type="match status" value="1"/>
</dbReference>
<evidence type="ECO:0000256" key="1">
    <source>
        <dbReference type="ARBA" id="ARBA00004141"/>
    </source>
</evidence>
<feature type="domain" description="Cyclic nucleotide-binding" evidence="6">
    <location>
        <begin position="582"/>
        <end position="703"/>
    </location>
</feature>
<protein>
    <submittedName>
        <fullName evidence="8">SLC26A/SulP transporter family protein</fullName>
    </submittedName>
</protein>
<keyword evidence="3 5" id="KW-1133">Transmembrane helix</keyword>
<feature type="transmembrane region" description="Helical" evidence="5">
    <location>
        <begin position="76"/>
        <end position="96"/>
    </location>
</feature>
<dbReference type="PANTHER" id="PTHR43310">
    <property type="entry name" value="SULFATE TRANSPORTER YBAR-RELATED"/>
    <property type="match status" value="1"/>
</dbReference>
<dbReference type="InterPro" id="IPR011547">
    <property type="entry name" value="SLC26A/SulP_dom"/>
</dbReference>
<feature type="transmembrane region" description="Helical" evidence="5">
    <location>
        <begin position="102"/>
        <end position="121"/>
    </location>
</feature>
<evidence type="ECO:0000259" key="6">
    <source>
        <dbReference type="PROSITE" id="PS50042"/>
    </source>
</evidence>
<dbReference type="AlphaFoldDB" id="A0A848H6S3"/>
<evidence type="ECO:0000256" key="4">
    <source>
        <dbReference type="ARBA" id="ARBA00023136"/>
    </source>
</evidence>
<dbReference type="EMBL" id="JABBFX010000001">
    <property type="protein sequence ID" value="NML45020.1"/>
    <property type="molecule type" value="Genomic_DNA"/>
</dbReference>
<dbReference type="SMART" id="SM00100">
    <property type="entry name" value="cNMP"/>
    <property type="match status" value="1"/>
</dbReference>
<dbReference type="Proteomes" id="UP000541185">
    <property type="component" value="Unassembled WGS sequence"/>
</dbReference>
<evidence type="ECO:0000313" key="9">
    <source>
        <dbReference type="Proteomes" id="UP000541185"/>
    </source>
</evidence>
<feature type="transmembrane region" description="Helical" evidence="5">
    <location>
        <begin position="389"/>
        <end position="421"/>
    </location>
</feature>
<dbReference type="Gene3D" id="3.30.750.24">
    <property type="entry name" value="STAS domain"/>
    <property type="match status" value="1"/>
</dbReference>
<feature type="transmembrane region" description="Helical" evidence="5">
    <location>
        <begin position="260"/>
        <end position="280"/>
    </location>
</feature>
<dbReference type="SUPFAM" id="SSF52091">
    <property type="entry name" value="SpoIIaa-like"/>
    <property type="match status" value="1"/>
</dbReference>